<accession>A0AAW2GNG8</accession>
<name>A0AAW2GNG8_9HYME</name>
<sequence length="77" mass="9286">MRTRVHWACTCARMYMKVQLLAKCGKCREPAFCDILVPRRQYFATRLPTFRYTRAFYANICECIFYNVYIVLTLDRD</sequence>
<dbReference type="AlphaFoldDB" id="A0AAW2GNG8"/>
<gene>
    <name evidence="1" type="ORF">PUN28_003945</name>
</gene>
<keyword evidence="2" id="KW-1185">Reference proteome</keyword>
<comment type="caution">
    <text evidence="1">The sequence shown here is derived from an EMBL/GenBank/DDBJ whole genome shotgun (WGS) entry which is preliminary data.</text>
</comment>
<evidence type="ECO:0000313" key="1">
    <source>
        <dbReference type="EMBL" id="KAL0128921.1"/>
    </source>
</evidence>
<organism evidence="1 2">
    <name type="scientific">Cardiocondyla obscurior</name>
    <dbReference type="NCBI Taxonomy" id="286306"/>
    <lineage>
        <taxon>Eukaryota</taxon>
        <taxon>Metazoa</taxon>
        <taxon>Ecdysozoa</taxon>
        <taxon>Arthropoda</taxon>
        <taxon>Hexapoda</taxon>
        <taxon>Insecta</taxon>
        <taxon>Pterygota</taxon>
        <taxon>Neoptera</taxon>
        <taxon>Endopterygota</taxon>
        <taxon>Hymenoptera</taxon>
        <taxon>Apocrita</taxon>
        <taxon>Aculeata</taxon>
        <taxon>Formicoidea</taxon>
        <taxon>Formicidae</taxon>
        <taxon>Myrmicinae</taxon>
        <taxon>Cardiocondyla</taxon>
    </lineage>
</organism>
<evidence type="ECO:0008006" key="3">
    <source>
        <dbReference type="Google" id="ProtNLM"/>
    </source>
</evidence>
<protein>
    <recommendedName>
        <fullName evidence="3">Secreted protein</fullName>
    </recommendedName>
</protein>
<dbReference type="EMBL" id="JADYXP020000003">
    <property type="protein sequence ID" value="KAL0128921.1"/>
    <property type="molecule type" value="Genomic_DNA"/>
</dbReference>
<reference evidence="1 2" key="1">
    <citation type="submission" date="2023-03" db="EMBL/GenBank/DDBJ databases">
        <title>High recombination rates correlate with genetic variation in Cardiocondyla obscurior ants.</title>
        <authorList>
            <person name="Errbii M."/>
        </authorList>
    </citation>
    <scope>NUCLEOTIDE SEQUENCE [LARGE SCALE GENOMIC DNA]</scope>
    <source>
        <strain evidence="1">Alpha-2009</strain>
        <tissue evidence="1">Whole body</tissue>
    </source>
</reference>
<evidence type="ECO:0000313" key="2">
    <source>
        <dbReference type="Proteomes" id="UP001430953"/>
    </source>
</evidence>
<proteinExistence type="predicted"/>
<dbReference type="Proteomes" id="UP001430953">
    <property type="component" value="Unassembled WGS sequence"/>
</dbReference>